<comment type="similarity">
    <text evidence="3">Belongs to the glycosyltransferase 11 family.</text>
</comment>
<reference evidence="4" key="1">
    <citation type="submission" date="2019-08" db="EMBL/GenBank/DDBJ databases">
        <title>The genome of the North American firefly Photinus pyralis.</title>
        <authorList>
            <consortium name="Photinus pyralis genome working group"/>
            <person name="Fallon T.R."/>
            <person name="Sander Lower S.E."/>
            <person name="Weng J.-K."/>
        </authorList>
    </citation>
    <scope>NUCLEOTIDE SEQUENCE</scope>
    <source>
        <strain evidence="4">TRF0915ILg1</strain>
        <tissue evidence="4">Whole body</tissue>
    </source>
</reference>
<organism evidence="4 5">
    <name type="scientific">Ignelater luminosus</name>
    <name type="common">Cucubano</name>
    <name type="synonym">Pyrophorus luminosus</name>
    <dbReference type="NCBI Taxonomy" id="2038154"/>
    <lineage>
        <taxon>Eukaryota</taxon>
        <taxon>Metazoa</taxon>
        <taxon>Ecdysozoa</taxon>
        <taxon>Arthropoda</taxon>
        <taxon>Hexapoda</taxon>
        <taxon>Insecta</taxon>
        <taxon>Pterygota</taxon>
        <taxon>Neoptera</taxon>
        <taxon>Endopterygota</taxon>
        <taxon>Coleoptera</taxon>
        <taxon>Polyphaga</taxon>
        <taxon>Elateriformia</taxon>
        <taxon>Elateroidea</taxon>
        <taxon>Elateridae</taxon>
        <taxon>Agrypninae</taxon>
        <taxon>Pyrophorini</taxon>
        <taxon>Ignelater</taxon>
    </lineage>
</organism>
<keyword evidence="2 3" id="KW-0808">Transferase</keyword>
<protein>
    <recommendedName>
        <fullName evidence="3">L-Fucosyltransferase</fullName>
        <ecNumber evidence="3">2.4.1.-</ecNumber>
    </recommendedName>
</protein>
<dbReference type="UniPathway" id="UPA00378"/>
<keyword evidence="3" id="KW-1133">Transmembrane helix</keyword>
<keyword evidence="3" id="KW-0735">Signal-anchor</keyword>
<dbReference type="PANTHER" id="PTHR11927:SF9">
    <property type="entry name" value="L-FUCOSYLTRANSFERASE"/>
    <property type="match status" value="1"/>
</dbReference>
<dbReference type="Proteomes" id="UP000801492">
    <property type="component" value="Unassembled WGS sequence"/>
</dbReference>
<dbReference type="EMBL" id="VTPC01007620">
    <property type="protein sequence ID" value="KAF2893836.1"/>
    <property type="molecule type" value="Genomic_DNA"/>
</dbReference>
<sequence>MFRLQSILVIIILLVLSTSVNIFLVLSYTANKTSNDLKTVAEFEKTLCSRKNINKEKKWKEQRCPPQGFVTVNSSARLGNQMWQYISVWGVAKRTGLDAYIPRCNREILSNAFDSLTVPTLDEISHCMVNVREFAKSLEEWNNNKQGIMIKSNAFLAEVALKWVEDVRKQFTFREHLVKKSQDILRTVVKDNTDKVFVGVHVRRTDYSRYLPRKYKLKLANVSFYYSAMKYYEDKYKNVVFILTSDDNKWCIKQFSDKSNVFVVGEHFRNSPYLDLAVLAACNHSIFDYGTYGGWSAILAGGETIFYKIKGALPERVAKLLPNWHTFR</sequence>
<keyword evidence="1 3" id="KW-0328">Glycosyltransferase</keyword>
<feature type="transmembrane region" description="Helical" evidence="3">
    <location>
        <begin position="7"/>
        <end position="28"/>
    </location>
</feature>
<dbReference type="GO" id="GO:0005975">
    <property type="term" value="P:carbohydrate metabolic process"/>
    <property type="evidence" value="ECO:0007669"/>
    <property type="project" value="InterPro"/>
</dbReference>
<keyword evidence="3" id="KW-0325">Glycoprotein</keyword>
<proteinExistence type="inferred from homology"/>
<keyword evidence="5" id="KW-1185">Reference proteome</keyword>
<accession>A0A8K0GCE3</accession>
<evidence type="ECO:0000256" key="3">
    <source>
        <dbReference type="RuleBase" id="RU363129"/>
    </source>
</evidence>
<dbReference type="Pfam" id="PF01531">
    <property type="entry name" value="Glyco_transf_11"/>
    <property type="match status" value="1"/>
</dbReference>
<dbReference type="InterPro" id="IPR002516">
    <property type="entry name" value="Glyco_trans_11"/>
</dbReference>
<dbReference type="OrthoDB" id="3226at2759"/>
<dbReference type="EC" id="2.4.1.-" evidence="3"/>
<keyword evidence="3" id="KW-0333">Golgi apparatus</keyword>
<evidence type="ECO:0000313" key="5">
    <source>
        <dbReference type="Proteomes" id="UP000801492"/>
    </source>
</evidence>
<comment type="subcellular location">
    <subcellularLocation>
        <location evidence="3">Golgi apparatus</location>
        <location evidence="3">Golgi stack membrane</location>
        <topology evidence="3">Single-pass type II membrane protein</topology>
    </subcellularLocation>
</comment>
<gene>
    <name evidence="4" type="ORF">ILUMI_12339</name>
</gene>
<dbReference type="GO" id="GO:0008107">
    <property type="term" value="F:galactoside 2-alpha-L-fucosyltransferase activity"/>
    <property type="evidence" value="ECO:0007669"/>
    <property type="project" value="InterPro"/>
</dbReference>
<dbReference type="AlphaFoldDB" id="A0A8K0GCE3"/>
<dbReference type="GO" id="GO:0032580">
    <property type="term" value="C:Golgi cisterna membrane"/>
    <property type="evidence" value="ECO:0007669"/>
    <property type="project" value="UniProtKB-SubCell"/>
</dbReference>
<comment type="pathway">
    <text evidence="3">Protein modification; protein glycosylation.</text>
</comment>
<evidence type="ECO:0000256" key="2">
    <source>
        <dbReference type="ARBA" id="ARBA00022679"/>
    </source>
</evidence>
<comment type="caution">
    <text evidence="4">The sequence shown here is derived from an EMBL/GenBank/DDBJ whole genome shotgun (WGS) entry which is preliminary data.</text>
</comment>
<name>A0A8K0GCE3_IGNLU</name>
<keyword evidence="3" id="KW-0472">Membrane</keyword>
<evidence type="ECO:0000313" key="4">
    <source>
        <dbReference type="EMBL" id="KAF2893836.1"/>
    </source>
</evidence>
<dbReference type="PANTHER" id="PTHR11927">
    <property type="entry name" value="GALACTOSIDE 2-L-FUCOSYLTRANSFERASE"/>
    <property type="match status" value="1"/>
</dbReference>
<evidence type="ECO:0000256" key="1">
    <source>
        <dbReference type="ARBA" id="ARBA00022676"/>
    </source>
</evidence>
<dbReference type="CDD" id="cd11301">
    <property type="entry name" value="Fut1_Fut2_like"/>
    <property type="match status" value="1"/>
</dbReference>
<keyword evidence="3" id="KW-0812">Transmembrane</keyword>